<proteinExistence type="predicted"/>
<protein>
    <submittedName>
        <fullName evidence="1">Uncharacterized protein</fullName>
    </submittedName>
</protein>
<reference evidence="1 2" key="1">
    <citation type="submission" date="2017-06" db="EMBL/GenBank/DDBJ databases">
        <title>Genome Sequencing of the methanotroph Methylovulum psychrotolerants str. HV10-M2 isolated from a high-altitude environment.</title>
        <authorList>
            <person name="Mateos-Rivera A."/>
        </authorList>
    </citation>
    <scope>NUCLEOTIDE SEQUENCE [LARGE SCALE GENOMIC DNA]</scope>
    <source>
        <strain evidence="1 2">HV10_M2</strain>
    </source>
</reference>
<evidence type="ECO:0000313" key="1">
    <source>
        <dbReference type="EMBL" id="ASF48367.1"/>
    </source>
</evidence>
<name>A0A1Z4C492_9GAMM</name>
<gene>
    <name evidence="1" type="ORF">CEK71_21165</name>
</gene>
<keyword evidence="2" id="KW-1185">Reference proteome</keyword>
<dbReference type="Proteomes" id="UP000197019">
    <property type="component" value="Chromosome"/>
</dbReference>
<dbReference type="AlphaFoldDB" id="A0A1Z4C492"/>
<accession>A0A1Z4C492</accession>
<evidence type="ECO:0000313" key="2">
    <source>
        <dbReference type="Proteomes" id="UP000197019"/>
    </source>
</evidence>
<dbReference type="KEGG" id="mpsy:CEK71_21165"/>
<sequence length="130" mass="14798">MEATMPNGFDVKFMRSTPERRAAVFQIKLLFDEAHRLGEGYNLNAYAQHIAKIYTQLDAIDPDSQNESQADKDQSTKVAAIIGNKGAEAGRDWLDARLTSLEKRLIHLENQLRIGFEMEMTDVDGDNKYY</sequence>
<dbReference type="EMBL" id="CP022129">
    <property type="protein sequence ID" value="ASF48367.1"/>
    <property type="molecule type" value="Genomic_DNA"/>
</dbReference>
<organism evidence="1 2">
    <name type="scientific">Methylovulum psychrotolerans</name>
    <dbReference type="NCBI Taxonomy" id="1704499"/>
    <lineage>
        <taxon>Bacteria</taxon>
        <taxon>Pseudomonadati</taxon>
        <taxon>Pseudomonadota</taxon>
        <taxon>Gammaproteobacteria</taxon>
        <taxon>Methylococcales</taxon>
        <taxon>Methylococcaceae</taxon>
        <taxon>Methylovulum</taxon>
    </lineage>
</organism>